<dbReference type="InterPro" id="IPR036388">
    <property type="entry name" value="WH-like_DNA-bd_sf"/>
</dbReference>
<dbReference type="CDD" id="cd00090">
    <property type="entry name" value="HTH_ARSR"/>
    <property type="match status" value="1"/>
</dbReference>
<protein>
    <submittedName>
        <fullName evidence="6">DNA-binding transcriptional ArsR family regulator</fullName>
    </submittedName>
</protein>
<keyword evidence="7" id="KW-1185">Reference proteome</keyword>
<name>A0A326U236_THEHA</name>
<dbReference type="RefSeq" id="WP_111324872.1">
    <property type="nucleotide sequence ID" value="NZ_BIFX01000001.1"/>
</dbReference>
<dbReference type="SMART" id="SM00418">
    <property type="entry name" value="HTH_ARSR"/>
    <property type="match status" value="1"/>
</dbReference>
<sequence>MTEAKNISSPDDSTKKSVPRRPPEVDQYVDRFLSIVCDTSRRYILELLAIPQEGDSPALPERRSGDIAREIGLSAATTSEHLRQLTEIGLVSSRREGNIVYYRLRNHALVNAFQQLIVALDKDYAAQLHLDEQ</sequence>
<dbReference type="InterPro" id="IPR036390">
    <property type="entry name" value="WH_DNA-bd_sf"/>
</dbReference>
<dbReference type="InterPro" id="IPR051081">
    <property type="entry name" value="HTH_MetalResp_TranReg"/>
</dbReference>
<dbReference type="PANTHER" id="PTHR33154">
    <property type="entry name" value="TRANSCRIPTIONAL REGULATOR, ARSR FAMILY"/>
    <property type="match status" value="1"/>
</dbReference>
<evidence type="ECO:0000256" key="1">
    <source>
        <dbReference type="ARBA" id="ARBA00023015"/>
    </source>
</evidence>
<dbReference type="GO" id="GO:0003700">
    <property type="term" value="F:DNA-binding transcription factor activity"/>
    <property type="evidence" value="ECO:0007669"/>
    <property type="project" value="InterPro"/>
</dbReference>
<comment type="caution">
    <text evidence="6">The sequence shown here is derived from an EMBL/GenBank/DDBJ whole genome shotgun (WGS) entry which is preliminary data.</text>
</comment>
<keyword evidence="2 6" id="KW-0238">DNA-binding</keyword>
<dbReference type="Proteomes" id="UP000248806">
    <property type="component" value="Unassembled WGS sequence"/>
</dbReference>
<feature type="region of interest" description="Disordered" evidence="4">
    <location>
        <begin position="1"/>
        <end position="22"/>
    </location>
</feature>
<dbReference type="GO" id="GO:0003677">
    <property type="term" value="F:DNA binding"/>
    <property type="evidence" value="ECO:0007669"/>
    <property type="project" value="UniProtKB-KW"/>
</dbReference>
<dbReference type="EMBL" id="QKUF01000021">
    <property type="protein sequence ID" value="PZW24674.1"/>
    <property type="molecule type" value="Genomic_DNA"/>
</dbReference>
<evidence type="ECO:0000256" key="4">
    <source>
        <dbReference type="SAM" id="MobiDB-lite"/>
    </source>
</evidence>
<proteinExistence type="predicted"/>
<evidence type="ECO:0000313" key="6">
    <source>
        <dbReference type="EMBL" id="PZW24674.1"/>
    </source>
</evidence>
<evidence type="ECO:0000313" key="7">
    <source>
        <dbReference type="Proteomes" id="UP000248806"/>
    </source>
</evidence>
<dbReference type="AlphaFoldDB" id="A0A326U236"/>
<organism evidence="6 7">
    <name type="scientific">Thermosporothrix hazakensis</name>
    <dbReference type="NCBI Taxonomy" id="644383"/>
    <lineage>
        <taxon>Bacteria</taxon>
        <taxon>Bacillati</taxon>
        <taxon>Chloroflexota</taxon>
        <taxon>Ktedonobacteria</taxon>
        <taxon>Ktedonobacterales</taxon>
        <taxon>Thermosporotrichaceae</taxon>
        <taxon>Thermosporothrix</taxon>
    </lineage>
</organism>
<evidence type="ECO:0000259" key="5">
    <source>
        <dbReference type="PROSITE" id="PS50987"/>
    </source>
</evidence>
<reference evidence="6 7" key="1">
    <citation type="submission" date="2018-06" db="EMBL/GenBank/DDBJ databases">
        <title>Genomic Encyclopedia of Archaeal and Bacterial Type Strains, Phase II (KMG-II): from individual species to whole genera.</title>
        <authorList>
            <person name="Goeker M."/>
        </authorList>
    </citation>
    <scope>NUCLEOTIDE SEQUENCE [LARGE SCALE GENOMIC DNA]</scope>
    <source>
        <strain evidence="6 7">ATCC BAA-1881</strain>
    </source>
</reference>
<evidence type="ECO:0000256" key="2">
    <source>
        <dbReference type="ARBA" id="ARBA00023125"/>
    </source>
</evidence>
<dbReference type="PROSITE" id="PS50987">
    <property type="entry name" value="HTH_ARSR_2"/>
    <property type="match status" value="1"/>
</dbReference>
<gene>
    <name evidence="6" type="ORF">EI42_04556</name>
</gene>
<dbReference type="SUPFAM" id="SSF46785">
    <property type="entry name" value="Winged helix' DNA-binding domain"/>
    <property type="match status" value="1"/>
</dbReference>
<evidence type="ECO:0000256" key="3">
    <source>
        <dbReference type="ARBA" id="ARBA00023163"/>
    </source>
</evidence>
<accession>A0A326U236</accession>
<dbReference type="Gene3D" id="1.10.10.10">
    <property type="entry name" value="Winged helix-like DNA-binding domain superfamily/Winged helix DNA-binding domain"/>
    <property type="match status" value="1"/>
</dbReference>
<dbReference type="InterPro" id="IPR011991">
    <property type="entry name" value="ArsR-like_HTH"/>
</dbReference>
<feature type="domain" description="HTH arsR-type" evidence="5">
    <location>
        <begin position="21"/>
        <end position="124"/>
    </location>
</feature>
<keyword evidence="3" id="KW-0804">Transcription</keyword>
<dbReference type="Pfam" id="PF01022">
    <property type="entry name" value="HTH_5"/>
    <property type="match status" value="1"/>
</dbReference>
<feature type="compositionally biased region" description="Polar residues" evidence="4">
    <location>
        <begin position="1"/>
        <end position="11"/>
    </location>
</feature>
<dbReference type="PANTHER" id="PTHR33154:SF33">
    <property type="entry name" value="TRANSCRIPTIONAL REPRESSOR SDPR"/>
    <property type="match status" value="1"/>
</dbReference>
<dbReference type="InterPro" id="IPR001845">
    <property type="entry name" value="HTH_ArsR_DNA-bd_dom"/>
</dbReference>
<keyword evidence="1" id="KW-0805">Transcription regulation</keyword>